<dbReference type="OrthoDB" id="1924260at2759"/>
<name>A0A0D2I964_9EURO</name>
<feature type="region of interest" description="Disordered" evidence="1">
    <location>
        <begin position="399"/>
        <end position="418"/>
    </location>
</feature>
<sequence length="529" mass="59022">MDMPAAGEDLTKGRQPPELLMSPELQTQLDNWRMTGESPLPELQMHDTVYWTRFSTIDLRLIHHVVTLSTDMNNRGYSTCTVWGFRMKSLISVALSHDFAMSALLALSASHLAFQTLNDDTNNLAFHHRGVALKGLHEAIGSFSRDNSEAVLAASILLSWQATDWRGWASLQQGLSTVLSAMRQWIHESELAKYIETQRTVARARTPATPTMPHAPLAIPNEDLRRVEQITTALHNLRLRLSNSEELADHTRRLADYVRELQRDLHIQAPDEAFTRLQHLRDLIFWLPPLILRAGESDLAPLTLLSHLYACALAIEPLFPEIGGAYLGSMAVLPLERVHDVLRTRRTTQPQDAGVQVALSLIDVPMQIMNAYRLKQRQNNPGSQSSQLMDMYRYSPSASPYMAPQGPMRSPTPDTSTTSIYSNSPLHAHGSVSMSGTSYYQLGHGPGELRRDSSISSLGRTPSMSERSMGAGSPHAMSMVYGSPAQQPHSSHEILGSRMDYFGQIQAPYNPYGSMNMNTRFVTPSQLWT</sequence>
<dbReference type="HOGENOM" id="CLU_018979_3_0_1"/>
<dbReference type="RefSeq" id="XP_013267013.1">
    <property type="nucleotide sequence ID" value="XM_013411559.1"/>
</dbReference>
<accession>A0A0D2I964</accession>
<dbReference type="STRING" id="1442369.A0A0D2I964"/>
<evidence type="ECO:0000256" key="1">
    <source>
        <dbReference type="SAM" id="MobiDB-lite"/>
    </source>
</evidence>
<dbReference type="Proteomes" id="UP000053617">
    <property type="component" value="Unassembled WGS sequence"/>
</dbReference>
<feature type="compositionally biased region" description="Polar residues" evidence="1">
    <location>
        <begin position="454"/>
        <end position="466"/>
    </location>
</feature>
<dbReference type="GeneID" id="25298799"/>
<dbReference type="GO" id="GO:0000981">
    <property type="term" value="F:DNA-binding transcription factor activity, RNA polymerase II-specific"/>
    <property type="evidence" value="ECO:0007669"/>
    <property type="project" value="TreeGrafter"/>
</dbReference>
<protein>
    <recommendedName>
        <fullName evidence="4">Zn(II)2Cys6 transcription factor</fullName>
    </recommendedName>
</protein>
<reference evidence="2 3" key="1">
    <citation type="submission" date="2015-01" db="EMBL/GenBank/DDBJ databases">
        <title>The Genome Sequence of Rhinocladiella mackenzie CBS 650.93.</title>
        <authorList>
            <consortium name="The Broad Institute Genomics Platform"/>
            <person name="Cuomo C."/>
            <person name="de Hoog S."/>
            <person name="Gorbushina A."/>
            <person name="Stielow B."/>
            <person name="Teixiera M."/>
            <person name="Abouelleil A."/>
            <person name="Chapman S.B."/>
            <person name="Priest M."/>
            <person name="Young S.K."/>
            <person name="Wortman J."/>
            <person name="Nusbaum C."/>
            <person name="Birren B."/>
        </authorList>
    </citation>
    <scope>NUCLEOTIDE SEQUENCE [LARGE SCALE GENOMIC DNA]</scope>
    <source>
        <strain evidence="2 3">CBS 650.93</strain>
    </source>
</reference>
<evidence type="ECO:0000313" key="2">
    <source>
        <dbReference type="EMBL" id="KIW99800.1"/>
    </source>
</evidence>
<dbReference type="PANTHER" id="PTHR47657">
    <property type="entry name" value="STEROL REGULATORY ELEMENT-BINDING PROTEIN ECM22"/>
    <property type="match status" value="1"/>
</dbReference>
<dbReference type="AlphaFoldDB" id="A0A0D2I964"/>
<evidence type="ECO:0000313" key="3">
    <source>
        <dbReference type="Proteomes" id="UP000053617"/>
    </source>
</evidence>
<dbReference type="VEuPathDB" id="FungiDB:Z518_10728"/>
<feature type="region of interest" description="Disordered" evidence="1">
    <location>
        <begin position="437"/>
        <end position="476"/>
    </location>
</feature>
<feature type="region of interest" description="Disordered" evidence="1">
    <location>
        <begin position="1"/>
        <end position="21"/>
    </location>
</feature>
<dbReference type="PANTHER" id="PTHR47657:SF12">
    <property type="entry name" value="ZN(II)2CYS6 TRANSCRIPTION FACTOR (EUROFUNG)"/>
    <property type="match status" value="1"/>
</dbReference>
<dbReference type="InterPro" id="IPR052400">
    <property type="entry name" value="Zn2-C6_fungal_TF"/>
</dbReference>
<dbReference type="Pfam" id="PF11951">
    <property type="entry name" value="Fungal_trans_2"/>
    <property type="match status" value="1"/>
</dbReference>
<dbReference type="InterPro" id="IPR021858">
    <property type="entry name" value="Fun_TF"/>
</dbReference>
<gene>
    <name evidence="2" type="ORF">Z518_10728</name>
</gene>
<evidence type="ECO:0008006" key="4">
    <source>
        <dbReference type="Google" id="ProtNLM"/>
    </source>
</evidence>
<organism evidence="2 3">
    <name type="scientific">Rhinocladiella mackenziei CBS 650.93</name>
    <dbReference type="NCBI Taxonomy" id="1442369"/>
    <lineage>
        <taxon>Eukaryota</taxon>
        <taxon>Fungi</taxon>
        <taxon>Dikarya</taxon>
        <taxon>Ascomycota</taxon>
        <taxon>Pezizomycotina</taxon>
        <taxon>Eurotiomycetes</taxon>
        <taxon>Chaetothyriomycetidae</taxon>
        <taxon>Chaetothyriales</taxon>
        <taxon>Herpotrichiellaceae</taxon>
        <taxon>Rhinocladiella</taxon>
    </lineage>
</organism>
<proteinExistence type="predicted"/>
<keyword evidence="3" id="KW-1185">Reference proteome</keyword>
<dbReference type="EMBL" id="KN847484">
    <property type="protein sequence ID" value="KIW99800.1"/>
    <property type="molecule type" value="Genomic_DNA"/>
</dbReference>